<dbReference type="SUPFAM" id="SSF53474">
    <property type="entry name" value="alpha/beta-Hydrolases"/>
    <property type="match status" value="1"/>
</dbReference>
<dbReference type="Pfam" id="PF09994">
    <property type="entry name" value="T6SS_Tle1-like_cat"/>
    <property type="match status" value="1"/>
</dbReference>
<proteinExistence type="predicted"/>
<dbReference type="OrthoDB" id="3057168at2759"/>
<dbReference type="AlphaFoldDB" id="A0A1B7Y4D0"/>
<accession>A0A1B7Y4D0</accession>
<dbReference type="InterPro" id="IPR029058">
    <property type="entry name" value="AB_hydrolase_fold"/>
</dbReference>
<gene>
    <name evidence="2" type="ORF">CH63R_10964</name>
</gene>
<evidence type="ECO:0000313" key="3">
    <source>
        <dbReference type="Proteomes" id="UP000092177"/>
    </source>
</evidence>
<protein>
    <submittedName>
        <fullName evidence="2">Peptidoglycan binding domain-containing protein</fullName>
    </submittedName>
</protein>
<dbReference type="RefSeq" id="XP_018155362.1">
    <property type="nucleotide sequence ID" value="XM_018305938.1"/>
</dbReference>
<organism evidence="2 3">
    <name type="scientific">Colletotrichum higginsianum (strain IMI 349063)</name>
    <name type="common">Crucifer anthracnose fungus</name>
    <dbReference type="NCBI Taxonomy" id="759273"/>
    <lineage>
        <taxon>Eukaryota</taxon>
        <taxon>Fungi</taxon>
        <taxon>Dikarya</taxon>
        <taxon>Ascomycota</taxon>
        <taxon>Pezizomycotina</taxon>
        <taxon>Sordariomycetes</taxon>
        <taxon>Hypocreomycetidae</taxon>
        <taxon>Glomerellales</taxon>
        <taxon>Glomerellaceae</taxon>
        <taxon>Colletotrichum</taxon>
        <taxon>Colletotrichum destructivum species complex</taxon>
    </lineage>
</organism>
<evidence type="ECO:0000259" key="1">
    <source>
        <dbReference type="Pfam" id="PF09994"/>
    </source>
</evidence>
<name>A0A1B7Y4D0_COLHI</name>
<dbReference type="VEuPathDB" id="FungiDB:CH63R_10964"/>
<dbReference type="PANTHER" id="PTHR33840:SF1">
    <property type="entry name" value="TLE1 PHOSPHOLIPASE DOMAIN-CONTAINING PROTEIN"/>
    <property type="match status" value="1"/>
</dbReference>
<dbReference type="EMBL" id="LTAN01000007">
    <property type="protein sequence ID" value="OBR06844.1"/>
    <property type="molecule type" value="Genomic_DNA"/>
</dbReference>
<dbReference type="KEGG" id="chig:CH63R_10964"/>
<sequence>MVPSIRGARKRLIVCCDGTWMDSLGSKGSEPQSNVTRISRVLRRTCQDGTHQIIMYHAGVGSSESKVDKLTGGLFGVGLDQLTTPCVKSIREVYNFICTNYVDGDDIILIGFSRGAFTARSVADMIATVGLLTPQGLEWFYGVFEDYENMGNTDRDLGDFLYPEMLPYRGEKGAAKVKWETERRLGYKSWLSKASPVMFPSTRRIQLRRSDIKHVKNGLARYTYEDGQAVRDIAIKAVGVWDTVGTLGIPPAPFANTQISDHVENAFHALALDEPRYAFRPALWEKLDGNKTNLKQVWFPGNHAGIGGGWHEQQIANITLAWMCDQLSTIGVEFNQGRMQDIFTQSLRYSAGHPFSYVPSSQWTSWLWPKQQLPWANPKICPVEASGIRRDESECDGKDRHPIGSEQELWKTARPWGLGQIRYPTSRLQTMAGTTVRHPGTFMRTDPETNEDTEQPLLHTNERIHSSVRVRLACQGLGMDDAEIWDCKPLTRNDDGGELWKLERGSRLDLSSSAENRKPRELDVDAEGYDARLYPVEKDDGLWQWVFAGADGHPEAVPLVTTLPEEPMTGYWERYLLALTAGSPDVWRWAEENPPFGLS</sequence>
<dbReference type="InterPro" id="IPR018712">
    <property type="entry name" value="Tle1-like_cat"/>
</dbReference>
<dbReference type="Proteomes" id="UP000092177">
    <property type="component" value="Unassembled WGS sequence"/>
</dbReference>
<dbReference type="PANTHER" id="PTHR33840">
    <property type="match status" value="1"/>
</dbReference>
<feature type="domain" description="T6SS Phospholipase effector Tle1-like catalytic" evidence="1">
    <location>
        <begin position="10"/>
        <end position="326"/>
    </location>
</feature>
<reference evidence="3" key="1">
    <citation type="journal article" date="2017" name="BMC Genomics">
        <title>Gapless genome assembly of Colletotrichum higginsianum reveals chromosome structure and association of transposable elements with secondary metabolite gene clusters.</title>
        <authorList>
            <person name="Dallery J.-F."/>
            <person name="Lapalu N."/>
            <person name="Zampounis A."/>
            <person name="Pigne S."/>
            <person name="Luyten I."/>
            <person name="Amselem J."/>
            <person name="Wittenberg A.H.J."/>
            <person name="Zhou S."/>
            <person name="de Queiroz M.V."/>
            <person name="Robin G.P."/>
            <person name="Auger A."/>
            <person name="Hainaut M."/>
            <person name="Henrissat B."/>
            <person name="Kim K.-T."/>
            <person name="Lee Y.-H."/>
            <person name="Lespinet O."/>
            <person name="Schwartz D.C."/>
            <person name="Thon M.R."/>
            <person name="O'Connell R.J."/>
        </authorList>
    </citation>
    <scope>NUCLEOTIDE SEQUENCE [LARGE SCALE GENOMIC DNA]</scope>
    <source>
        <strain evidence="3">IMI 349063</strain>
    </source>
</reference>
<evidence type="ECO:0000313" key="2">
    <source>
        <dbReference type="EMBL" id="OBR06844.1"/>
    </source>
</evidence>
<dbReference type="GeneID" id="28870045"/>
<keyword evidence="3" id="KW-1185">Reference proteome</keyword>
<comment type="caution">
    <text evidence="2">The sequence shown here is derived from an EMBL/GenBank/DDBJ whole genome shotgun (WGS) entry which is preliminary data.</text>
</comment>